<evidence type="ECO:0000313" key="1">
    <source>
        <dbReference type="EMBL" id="MPD06138.1"/>
    </source>
</evidence>
<organism evidence="1 2">
    <name type="scientific">Portunus trituberculatus</name>
    <name type="common">Swimming crab</name>
    <name type="synonym">Neptunus trituberculatus</name>
    <dbReference type="NCBI Taxonomy" id="210409"/>
    <lineage>
        <taxon>Eukaryota</taxon>
        <taxon>Metazoa</taxon>
        <taxon>Ecdysozoa</taxon>
        <taxon>Arthropoda</taxon>
        <taxon>Crustacea</taxon>
        <taxon>Multicrustacea</taxon>
        <taxon>Malacostraca</taxon>
        <taxon>Eumalacostraca</taxon>
        <taxon>Eucarida</taxon>
        <taxon>Decapoda</taxon>
        <taxon>Pleocyemata</taxon>
        <taxon>Brachyura</taxon>
        <taxon>Eubrachyura</taxon>
        <taxon>Portunoidea</taxon>
        <taxon>Portunidae</taxon>
        <taxon>Portuninae</taxon>
        <taxon>Portunus</taxon>
    </lineage>
</organism>
<gene>
    <name evidence="1" type="ORF">E2C01_101928</name>
</gene>
<accession>A0A5B7KLE0</accession>
<protein>
    <submittedName>
        <fullName evidence="1">Uncharacterized protein</fullName>
    </submittedName>
</protein>
<keyword evidence="2" id="KW-1185">Reference proteome</keyword>
<reference evidence="1 2" key="1">
    <citation type="submission" date="2019-05" db="EMBL/GenBank/DDBJ databases">
        <title>Another draft genome of Portunus trituberculatus and its Hox gene families provides insights of decapod evolution.</title>
        <authorList>
            <person name="Jeong J.-H."/>
            <person name="Song I."/>
            <person name="Kim S."/>
            <person name="Choi T."/>
            <person name="Kim D."/>
            <person name="Ryu S."/>
            <person name="Kim W."/>
        </authorList>
    </citation>
    <scope>NUCLEOTIDE SEQUENCE [LARGE SCALE GENOMIC DNA]</scope>
    <source>
        <tissue evidence="1">Muscle</tissue>
    </source>
</reference>
<name>A0A5B7KLE0_PORTR</name>
<proteinExistence type="predicted"/>
<dbReference type="Proteomes" id="UP000324222">
    <property type="component" value="Unassembled WGS sequence"/>
</dbReference>
<dbReference type="EMBL" id="VSRR010149611">
    <property type="protein sequence ID" value="MPD06138.1"/>
    <property type="molecule type" value="Genomic_DNA"/>
</dbReference>
<comment type="caution">
    <text evidence="1">The sequence shown here is derived from an EMBL/GenBank/DDBJ whole genome shotgun (WGS) entry which is preliminary data.</text>
</comment>
<evidence type="ECO:0000313" key="2">
    <source>
        <dbReference type="Proteomes" id="UP000324222"/>
    </source>
</evidence>
<dbReference type="AlphaFoldDB" id="A0A5B7KLE0"/>
<sequence>MVRGRKVVVVVADGGKRWLVVADKVAGAWKAKMVQEWRETRHLFDLRRRLWPLPYISPLQLPSLIFTRAPPTLT</sequence>